<evidence type="ECO:0000259" key="14">
    <source>
        <dbReference type="Pfam" id="PF02223"/>
    </source>
</evidence>
<dbReference type="Proteomes" id="UP000564885">
    <property type="component" value="Unassembled WGS sequence"/>
</dbReference>
<dbReference type="AlphaFoldDB" id="A0A849HX09"/>
<feature type="binding site" evidence="12">
    <location>
        <begin position="19"/>
        <end position="26"/>
    </location>
    <ligand>
        <name>ATP</name>
        <dbReference type="ChEBI" id="CHEBI:30616"/>
    </ligand>
</feature>
<dbReference type="GO" id="GO:0005524">
    <property type="term" value="F:ATP binding"/>
    <property type="evidence" value="ECO:0007669"/>
    <property type="project" value="UniProtKB-UniRule"/>
</dbReference>
<keyword evidence="5 12" id="KW-0545">Nucleotide biosynthesis</keyword>
<comment type="similarity">
    <text evidence="1 12">Belongs to the thymidylate kinase family.</text>
</comment>
<evidence type="ECO:0000256" key="9">
    <source>
        <dbReference type="ARBA" id="ARBA00029962"/>
    </source>
</evidence>
<feature type="domain" description="Thymidylate kinase-like" evidence="14">
    <location>
        <begin position="17"/>
        <end position="211"/>
    </location>
</feature>
<keyword evidence="16" id="KW-1185">Reference proteome</keyword>
<dbReference type="EMBL" id="JABEPP010000002">
    <property type="protein sequence ID" value="NNM72076.1"/>
    <property type="molecule type" value="Genomic_DNA"/>
</dbReference>
<dbReference type="RefSeq" id="WP_171217578.1">
    <property type="nucleotide sequence ID" value="NZ_JABEPP010000002.1"/>
</dbReference>
<name>A0A849HX09_9HYPH</name>
<keyword evidence="7 12" id="KW-0418">Kinase</keyword>
<dbReference type="CDD" id="cd01672">
    <property type="entry name" value="TMPK"/>
    <property type="match status" value="1"/>
</dbReference>
<dbReference type="GO" id="GO:0005829">
    <property type="term" value="C:cytosol"/>
    <property type="evidence" value="ECO:0007669"/>
    <property type="project" value="TreeGrafter"/>
</dbReference>
<accession>A0A849HX09</accession>
<dbReference type="FunFam" id="3.40.50.300:FF:000225">
    <property type="entry name" value="Thymidylate kinase"/>
    <property type="match status" value="1"/>
</dbReference>
<evidence type="ECO:0000256" key="5">
    <source>
        <dbReference type="ARBA" id="ARBA00022727"/>
    </source>
</evidence>
<dbReference type="PANTHER" id="PTHR10344">
    <property type="entry name" value="THYMIDYLATE KINASE"/>
    <property type="match status" value="1"/>
</dbReference>
<dbReference type="GO" id="GO:0006233">
    <property type="term" value="P:dTDP biosynthetic process"/>
    <property type="evidence" value="ECO:0007669"/>
    <property type="project" value="InterPro"/>
</dbReference>
<evidence type="ECO:0000256" key="8">
    <source>
        <dbReference type="ARBA" id="ARBA00022840"/>
    </source>
</evidence>
<reference evidence="15 16" key="1">
    <citation type="submission" date="2020-04" db="EMBL/GenBank/DDBJ databases">
        <title>Enterovirga sp. isolate from soil.</title>
        <authorList>
            <person name="Chea S."/>
            <person name="Kim D.-U."/>
        </authorList>
    </citation>
    <scope>NUCLEOTIDE SEQUENCE [LARGE SCALE GENOMIC DNA]</scope>
    <source>
        <strain evidence="15 16">DB1703</strain>
    </source>
</reference>
<comment type="catalytic activity">
    <reaction evidence="10 12">
        <text>dTMP + ATP = dTDP + ADP</text>
        <dbReference type="Rhea" id="RHEA:13517"/>
        <dbReference type="ChEBI" id="CHEBI:30616"/>
        <dbReference type="ChEBI" id="CHEBI:58369"/>
        <dbReference type="ChEBI" id="CHEBI:63528"/>
        <dbReference type="ChEBI" id="CHEBI:456216"/>
        <dbReference type="EC" id="2.7.4.9"/>
    </reaction>
</comment>
<evidence type="ECO:0000256" key="7">
    <source>
        <dbReference type="ARBA" id="ARBA00022777"/>
    </source>
</evidence>
<evidence type="ECO:0000256" key="6">
    <source>
        <dbReference type="ARBA" id="ARBA00022741"/>
    </source>
</evidence>
<evidence type="ECO:0000256" key="1">
    <source>
        <dbReference type="ARBA" id="ARBA00009776"/>
    </source>
</evidence>
<keyword evidence="4 12" id="KW-0808">Transferase</keyword>
<evidence type="ECO:0000256" key="10">
    <source>
        <dbReference type="ARBA" id="ARBA00048743"/>
    </source>
</evidence>
<dbReference type="SUPFAM" id="SSF52540">
    <property type="entry name" value="P-loop containing nucleoside triphosphate hydrolases"/>
    <property type="match status" value="1"/>
</dbReference>
<evidence type="ECO:0000256" key="12">
    <source>
        <dbReference type="HAMAP-Rule" id="MF_00165"/>
    </source>
</evidence>
<evidence type="ECO:0000313" key="15">
    <source>
        <dbReference type="EMBL" id="NNM72076.1"/>
    </source>
</evidence>
<sequence length="234" mass="25176">MRDVQQPREGPGGFVTLEGGEGAGKSTQSERLKRRLEARGLRVVTTREPGGSARAEAIRAFLLSGRAKRHGAFAEALLFAAARADHVDRTIRPALAAGGFVICDRFSDSTRVYQGKLGEVPPSALAALERASVRETRPNLTLVLDVPAKLGLARASQRRELTGEERDRFEAEGLEYHTRIRDAFLAIAAAEPERCAVIDASGAPESVERLIWAEVESRLLTPESVAGGEADHGG</sequence>
<dbReference type="NCBIfam" id="TIGR00041">
    <property type="entry name" value="DTMP_kinase"/>
    <property type="match status" value="1"/>
</dbReference>
<dbReference type="InterPro" id="IPR018094">
    <property type="entry name" value="Thymidylate_kinase"/>
</dbReference>
<comment type="caution">
    <text evidence="15">The sequence shown here is derived from an EMBL/GenBank/DDBJ whole genome shotgun (WGS) entry which is preliminary data.</text>
</comment>
<evidence type="ECO:0000256" key="3">
    <source>
        <dbReference type="ARBA" id="ARBA00017144"/>
    </source>
</evidence>
<keyword evidence="8 12" id="KW-0067">ATP-binding</keyword>
<evidence type="ECO:0000256" key="11">
    <source>
        <dbReference type="ARBA" id="ARBA00057735"/>
    </source>
</evidence>
<dbReference type="Pfam" id="PF02223">
    <property type="entry name" value="Thymidylate_kin"/>
    <property type="match status" value="1"/>
</dbReference>
<evidence type="ECO:0000313" key="16">
    <source>
        <dbReference type="Proteomes" id="UP000564885"/>
    </source>
</evidence>
<dbReference type="HAMAP" id="MF_00165">
    <property type="entry name" value="Thymidylate_kinase"/>
    <property type="match status" value="1"/>
</dbReference>
<gene>
    <name evidence="12" type="primary">tmk</name>
    <name evidence="15" type="ORF">HJG44_06670</name>
</gene>
<keyword evidence="6 12" id="KW-0547">Nucleotide-binding</keyword>
<evidence type="ECO:0000256" key="2">
    <source>
        <dbReference type="ARBA" id="ARBA00012980"/>
    </source>
</evidence>
<protein>
    <recommendedName>
        <fullName evidence="3 12">Thymidylate kinase</fullName>
        <ecNumber evidence="2 12">2.7.4.9</ecNumber>
    </recommendedName>
    <alternativeName>
        <fullName evidence="9 12">dTMP kinase</fullName>
    </alternativeName>
</protein>
<dbReference type="EC" id="2.7.4.9" evidence="2 12"/>
<dbReference type="InterPro" id="IPR027417">
    <property type="entry name" value="P-loop_NTPase"/>
</dbReference>
<dbReference type="PANTHER" id="PTHR10344:SF4">
    <property type="entry name" value="UMP-CMP KINASE 2, MITOCHONDRIAL"/>
    <property type="match status" value="1"/>
</dbReference>
<dbReference type="PROSITE" id="PS01331">
    <property type="entry name" value="THYMIDYLATE_KINASE"/>
    <property type="match status" value="1"/>
</dbReference>
<evidence type="ECO:0000256" key="4">
    <source>
        <dbReference type="ARBA" id="ARBA00022679"/>
    </source>
</evidence>
<dbReference type="GO" id="GO:0004798">
    <property type="term" value="F:dTMP kinase activity"/>
    <property type="evidence" value="ECO:0007669"/>
    <property type="project" value="UniProtKB-UniRule"/>
</dbReference>
<proteinExistence type="inferred from homology"/>
<dbReference type="InterPro" id="IPR018095">
    <property type="entry name" value="Thymidylate_kin_CS"/>
</dbReference>
<comment type="function">
    <text evidence="11 12">Phosphorylation of dTMP to form dTDP in both de novo and salvage pathways of dTTP synthesis.</text>
</comment>
<feature type="region of interest" description="Disordered" evidence="13">
    <location>
        <begin position="1"/>
        <end position="31"/>
    </location>
</feature>
<evidence type="ECO:0000256" key="13">
    <source>
        <dbReference type="SAM" id="MobiDB-lite"/>
    </source>
</evidence>
<dbReference type="Gene3D" id="3.40.50.300">
    <property type="entry name" value="P-loop containing nucleotide triphosphate hydrolases"/>
    <property type="match status" value="1"/>
</dbReference>
<dbReference type="GO" id="GO:0006235">
    <property type="term" value="P:dTTP biosynthetic process"/>
    <property type="evidence" value="ECO:0007669"/>
    <property type="project" value="UniProtKB-UniRule"/>
</dbReference>
<organism evidence="15 16">
    <name type="scientific">Enterovirga aerilata</name>
    <dbReference type="NCBI Taxonomy" id="2730920"/>
    <lineage>
        <taxon>Bacteria</taxon>
        <taxon>Pseudomonadati</taxon>
        <taxon>Pseudomonadota</taxon>
        <taxon>Alphaproteobacteria</taxon>
        <taxon>Hyphomicrobiales</taxon>
        <taxon>Methylobacteriaceae</taxon>
        <taxon>Enterovirga</taxon>
    </lineage>
</organism>
<dbReference type="GO" id="GO:0006227">
    <property type="term" value="P:dUDP biosynthetic process"/>
    <property type="evidence" value="ECO:0007669"/>
    <property type="project" value="TreeGrafter"/>
</dbReference>
<dbReference type="InterPro" id="IPR039430">
    <property type="entry name" value="Thymidylate_kin-like_dom"/>
</dbReference>